<evidence type="ECO:0000256" key="2">
    <source>
        <dbReference type="SAM" id="Phobius"/>
    </source>
</evidence>
<proteinExistence type="predicted"/>
<feature type="transmembrane region" description="Helical" evidence="2">
    <location>
        <begin position="670"/>
        <end position="690"/>
    </location>
</feature>
<feature type="transmembrane region" description="Helical" evidence="2">
    <location>
        <begin position="471"/>
        <end position="494"/>
    </location>
</feature>
<feature type="transmembrane region" description="Helical" evidence="2">
    <location>
        <begin position="642"/>
        <end position="664"/>
    </location>
</feature>
<feature type="transmembrane region" description="Helical" evidence="2">
    <location>
        <begin position="403"/>
        <end position="424"/>
    </location>
</feature>
<keyword evidence="2" id="KW-0812">Transmembrane</keyword>
<keyword evidence="2" id="KW-1133">Transmembrane helix</keyword>
<feature type="transmembrane region" description="Helical" evidence="2">
    <location>
        <begin position="527"/>
        <end position="548"/>
    </location>
</feature>
<dbReference type="RefSeq" id="WP_203707709.1">
    <property type="nucleotide sequence ID" value="NZ_BAAALU010000040.1"/>
</dbReference>
<evidence type="ECO:0000313" key="4">
    <source>
        <dbReference type="Proteomes" id="UP000624325"/>
    </source>
</evidence>
<evidence type="ECO:0000256" key="1">
    <source>
        <dbReference type="SAM" id="MobiDB-lite"/>
    </source>
</evidence>
<protein>
    <submittedName>
        <fullName evidence="3">Uncharacterized protein</fullName>
    </submittedName>
</protein>
<accession>A0ABQ4CDR5</accession>
<feature type="compositionally biased region" description="Low complexity" evidence="1">
    <location>
        <begin position="699"/>
        <end position="711"/>
    </location>
</feature>
<feature type="transmembrane region" description="Helical" evidence="2">
    <location>
        <begin position="608"/>
        <end position="630"/>
    </location>
</feature>
<keyword evidence="2" id="KW-0472">Membrane</keyword>
<feature type="transmembrane region" description="Helical" evidence="2">
    <location>
        <begin position="373"/>
        <end position="397"/>
    </location>
</feature>
<dbReference type="InterPro" id="IPR017850">
    <property type="entry name" value="Alkaline_phosphatase_core_sf"/>
</dbReference>
<feature type="transmembrane region" description="Helical" evidence="2">
    <location>
        <begin position="431"/>
        <end position="451"/>
    </location>
</feature>
<dbReference type="Gene3D" id="3.40.720.10">
    <property type="entry name" value="Alkaline Phosphatase, subunit A"/>
    <property type="match status" value="1"/>
</dbReference>
<sequence length="723" mass="74481">MIRRLTPYLLVVLTLAGGLAALSIRPATAETRRSADYVVVVGIPGLRWDDVTEQGTPNLWRLAERGSIGSLSVRSALKPTCPVDGWLTLGAGNYAGWRRSTAVTDGCPPLSVDVQRPDGIGAFLPDLDRQAVAYNESLTWGAVPGALPQSVRCTSAIGPGAAVAAARPYGRVDNYEPELPANPGQLLSRCILSMVDLGTVSGDDPAVRATAAARADATLARVLAARPDRSLVLVAGLADTDQSSRLHVAIADGPGWEGGWLTSPSTGRDGYVQLVDLAPTALLALNRPRPERLFVGQPATSVPGRPEKLPDAVTFPADADREAGAQRSVATWFFGILAVVQLVLAVAVVPLLRRARRHAGDDHEPVRKPISDTVEVLLVAAALAIPAALVADLVPWWRGGQPGWLFAAVMAFVLAVGTTVVRFAPAFRHTLGPLAMVVTVAAVVVGVDLMTGARLQLNGVAGYSVLEDNRYAGVGTVGLGVFVTGVLLGAGALAQRFARSWRPLVVVLIGGLGIFLVGSPYLGADPIGAVALTAGVCIATALSTGGWLTLGRLAGASVAGVAVTAVFAWIETRRPEAERGSLGRFVSALGDGTGGTTLQRTSKASFDALANSPLTLLALVGAALLWLVLLRHWGGLRRAYGLYPAIRAGAVGIGVAVLLGGVLGGTGLELAGAAAAVAVPMAALTALRVLNHASDFTRPTAPETTPEATPDAEPEVAKGVGAA</sequence>
<dbReference type="Proteomes" id="UP000624325">
    <property type="component" value="Unassembled WGS sequence"/>
</dbReference>
<gene>
    <name evidence="3" type="ORF">Air01nite_69950</name>
</gene>
<feature type="transmembrane region" description="Helical" evidence="2">
    <location>
        <begin position="332"/>
        <end position="352"/>
    </location>
</feature>
<feature type="transmembrane region" description="Helical" evidence="2">
    <location>
        <begin position="553"/>
        <end position="570"/>
    </location>
</feature>
<feature type="region of interest" description="Disordered" evidence="1">
    <location>
        <begin position="696"/>
        <end position="723"/>
    </location>
</feature>
<comment type="caution">
    <text evidence="3">The sequence shown here is derived from an EMBL/GenBank/DDBJ whole genome shotgun (WGS) entry which is preliminary data.</text>
</comment>
<reference evidence="3 4" key="1">
    <citation type="submission" date="2021-01" db="EMBL/GenBank/DDBJ databases">
        <title>Whole genome shotgun sequence of Asanoa iriomotensis NBRC 100142.</title>
        <authorList>
            <person name="Komaki H."/>
            <person name="Tamura T."/>
        </authorList>
    </citation>
    <scope>NUCLEOTIDE SEQUENCE [LARGE SCALE GENOMIC DNA]</scope>
    <source>
        <strain evidence="3 4">NBRC 100142</strain>
    </source>
</reference>
<evidence type="ECO:0000313" key="3">
    <source>
        <dbReference type="EMBL" id="GIF60900.1"/>
    </source>
</evidence>
<dbReference type="SUPFAM" id="SSF53649">
    <property type="entry name" value="Alkaline phosphatase-like"/>
    <property type="match status" value="1"/>
</dbReference>
<name>A0ABQ4CDR5_9ACTN</name>
<keyword evidence="4" id="KW-1185">Reference proteome</keyword>
<organism evidence="3 4">
    <name type="scientific">Asanoa iriomotensis</name>
    <dbReference type="NCBI Taxonomy" id="234613"/>
    <lineage>
        <taxon>Bacteria</taxon>
        <taxon>Bacillati</taxon>
        <taxon>Actinomycetota</taxon>
        <taxon>Actinomycetes</taxon>
        <taxon>Micromonosporales</taxon>
        <taxon>Micromonosporaceae</taxon>
        <taxon>Asanoa</taxon>
    </lineage>
</organism>
<feature type="transmembrane region" description="Helical" evidence="2">
    <location>
        <begin position="501"/>
        <end position="521"/>
    </location>
</feature>
<dbReference type="EMBL" id="BONC01000080">
    <property type="protein sequence ID" value="GIF60900.1"/>
    <property type="molecule type" value="Genomic_DNA"/>
</dbReference>